<dbReference type="InterPro" id="IPR023296">
    <property type="entry name" value="Glyco_hydro_beta-prop_sf"/>
</dbReference>
<feature type="site" description="Important for catalytic activity, responsible for pKa modulation of the active site Glu and correct orientation of both the proton donor and substrate" evidence="8">
    <location>
        <position position="159"/>
    </location>
</feature>
<dbReference type="InterPro" id="IPR006710">
    <property type="entry name" value="Glyco_hydro_43"/>
</dbReference>
<dbReference type="EC" id="3.2.1.99" evidence="10"/>
<evidence type="ECO:0000256" key="8">
    <source>
        <dbReference type="PIRSR" id="PIRSR606710-2"/>
    </source>
</evidence>
<dbReference type="Pfam" id="PF04616">
    <property type="entry name" value="Glyco_hydro_43"/>
    <property type="match status" value="1"/>
</dbReference>
<feature type="binding site" evidence="7">
    <location>
        <position position="46"/>
    </location>
    <ligand>
        <name>substrate</name>
    </ligand>
</feature>
<dbReference type="GO" id="GO:0046558">
    <property type="term" value="F:arabinan endo-1,5-alpha-L-arabinosidase activity"/>
    <property type="evidence" value="ECO:0007669"/>
    <property type="project" value="UniProtKB-EC"/>
</dbReference>
<evidence type="ECO:0000256" key="7">
    <source>
        <dbReference type="PIRSR" id="PIRSR026534-2"/>
    </source>
</evidence>
<dbReference type="EMBL" id="JAVDXW010000001">
    <property type="protein sequence ID" value="MDR7304134.1"/>
    <property type="molecule type" value="Genomic_DNA"/>
</dbReference>
<evidence type="ECO:0000256" key="4">
    <source>
        <dbReference type="ARBA" id="ARBA00023295"/>
    </source>
</evidence>
<keyword evidence="3 5" id="KW-0378">Hydrolase</keyword>
<reference evidence="10" key="1">
    <citation type="submission" date="2023-07" db="EMBL/GenBank/DDBJ databases">
        <title>Sequencing the genomes of 1000 actinobacteria strains.</title>
        <authorList>
            <person name="Klenk H.-P."/>
        </authorList>
    </citation>
    <scope>NUCLEOTIDE SEQUENCE</scope>
    <source>
        <strain evidence="10">DSM 45977</strain>
    </source>
</reference>
<feature type="binding site" evidence="7">
    <location>
        <position position="121"/>
    </location>
    <ligand>
        <name>substrate</name>
    </ligand>
</feature>
<comment type="similarity">
    <text evidence="2 5">Belongs to the glycosyl hydrolase 43 family.</text>
</comment>
<feature type="chain" id="PRO_5041964958" evidence="9">
    <location>
        <begin position="31"/>
        <end position="327"/>
    </location>
</feature>
<sequence>MIRLRRRLVHAAVALGTVCATLGAAHPAVADYPGPGYVTGDVAAHDPSMIRTPDEYVLYSTHNRVEARTSPDRIDFTRAGSALNTVPGWVYQYNSAGDVWAPDVSYHGGRYWMYYSASSFGSNHSAIGLATSRTGRPGSWVDRGVVHSSDTGDDYNAIDPALLVDSQGKWWLSFGSFWSGIRMIRLDPSTGKLSPQDDTLYHLATRPAAPHAVESPHIVEHGGYYYLFVSFGLCCRGTDSTYRVMVGRSRSPTGPYVDRSGTRMLAGGGTEILATHGTIIGPGGQSVLGDSDGDLLVYHYYDGNAGGAPRLGLNRLGWDEQGWPYVS</sequence>
<feature type="binding site" evidence="7">
    <location>
        <begin position="176"/>
        <end position="178"/>
    </location>
    <ligand>
        <name>substrate</name>
    </ligand>
</feature>
<keyword evidence="9" id="KW-0732">Signal</keyword>
<evidence type="ECO:0000313" key="11">
    <source>
        <dbReference type="Proteomes" id="UP001180845"/>
    </source>
</evidence>
<feature type="signal peptide" evidence="9">
    <location>
        <begin position="1"/>
        <end position="30"/>
    </location>
</feature>
<dbReference type="SUPFAM" id="SSF75005">
    <property type="entry name" value="Arabinanase/levansucrase/invertase"/>
    <property type="match status" value="1"/>
</dbReference>
<comment type="caution">
    <text evidence="10">The sequence shown here is derived from an EMBL/GenBank/DDBJ whole genome shotgun (WGS) entry which is preliminary data.</text>
</comment>
<evidence type="ECO:0000313" key="10">
    <source>
        <dbReference type="EMBL" id="MDR7304134.1"/>
    </source>
</evidence>
<dbReference type="GO" id="GO:0005975">
    <property type="term" value="P:carbohydrate metabolic process"/>
    <property type="evidence" value="ECO:0007669"/>
    <property type="project" value="InterPro"/>
</dbReference>
<dbReference type="PANTHER" id="PTHR43301">
    <property type="entry name" value="ARABINAN ENDO-1,5-ALPHA-L-ARABINOSIDASE"/>
    <property type="match status" value="1"/>
</dbReference>
<evidence type="ECO:0000256" key="5">
    <source>
        <dbReference type="PIRNR" id="PIRNR026534"/>
    </source>
</evidence>
<keyword evidence="11" id="KW-1185">Reference proteome</keyword>
<evidence type="ECO:0000256" key="9">
    <source>
        <dbReference type="SAM" id="SignalP"/>
    </source>
</evidence>
<dbReference type="InterPro" id="IPR050727">
    <property type="entry name" value="GH43_arabinanases"/>
</dbReference>
<feature type="active site" description="Proton donor" evidence="6">
    <location>
        <position position="214"/>
    </location>
</feature>
<accession>A0AAE4CNR2</accession>
<gene>
    <name evidence="10" type="ORF">JOF55_004315</name>
</gene>
<evidence type="ECO:0000256" key="1">
    <source>
        <dbReference type="ARBA" id="ARBA00004834"/>
    </source>
</evidence>
<dbReference type="AlphaFoldDB" id="A0AAE4CNR2"/>
<dbReference type="RefSeq" id="WP_310277385.1">
    <property type="nucleotide sequence ID" value="NZ_JAVDXW010000001.1"/>
</dbReference>
<dbReference type="Gene3D" id="2.115.10.20">
    <property type="entry name" value="Glycosyl hydrolase domain, family 43"/>
    <property type="match status" value="1"/>
</dbReference>
<dbReference type="InterPro" id="IPR016840">
    <property type="entry name" value="Glyco_hydro_43_endo_a_Ara-ase"/>
</dbReference>
<dbReference type="PIRSF" id="PIRSF026534">
    <property type="entry name" value="Endo_alpha-L-arabinosidase"/>
    <property type="match status" value="1"/>
</dbReference>
<dbReference type="Proteomes" id="UP001180845">
    <property type="component" value="Unassembled WGS sequence"/>
</dbReference>
<organism evidence="10 11">
    <name type="scientific">Haloactinomyces albus</name>
    <dbReference type="NCBI Taxonomy" id="1352928"/>
    <lineage>
        <taxon>Bacteria</taxon>
        <taxon>Bacillati</taxon>
        <taxon>Actinomycetota</taxon>
        <taxon>Actinomycetes</taxon>
        <taxon>Actinopolysporales</taxon>
        <taxon>Actinopolysporaceae</taxon>
        <taxon>Haloactinomyces</taxon>
    </lineage>
</organism>
<feature type="binding site" evidence="7">
    <location>
        <begin position="156"/>
        <end position="159"/>
    </location>
    <ligand>
        <name>substrate</name>
    </ligand>
</feature>
<protein>
    <submittedName>
        <fullName evidence="10">Arabinan endo-1,5-alpha-L-arabinosidase</fullName>
        <ecNumber evidence="10">3.2.1.99</ecNumber>
    </submittedName>
</protein>
<dbReference type="PANTHER" id="PTHR43301:SF3">
    <property type="entry name" value="ARABINAN ENDO-1,5-ALPHA-L-ARABINOSIDASE A-RELATED"/>
    <property type="match status" value="1"/>
</dbReference>
<name>A0AAE4CNR2_9ACTN</name>
<feature type="active site" description="Proton acceptor" evidence="6">
    <location>
        <position position="46"/>
    </location>
</feature>
<evidence type="ECO:0000256" key="6">
    <source>
        <dbReference type="PIRSR" id="PIRSR026534-1"/>
    </source>
</evidence>
<evidence type="ECO:0000256" key="3">
    <source>
        <dbReference type="ARBA" id="ARBA00022801"/>
    </source>
</evidence>
<proteinExistence type="inferred from homology"/>
<comment type="pathway">
    <text evidence="1 5">Glycan metabolism; L-arabinan degradation.</text>
</comment>
<keyword evidence="4 5" id="KW-0326">Glycosidase</keyword>
<dbReference type="CDD" id="cd08998">
    <property type="entry name" value="GH43_Arb43a-like"/>
    <property type="match status" value="1"/>
</dbReference>
<evidence type="ECO:0000256" key="2">
    <source>
        <dbReference type="ARBA" id="ARBA00009865"/>
    </source>
</evidence>